<dbReference type="InterPro" id="IPR001628">
    <property type="entry name" value="Znf_hrmn_rcpt"/>
</dbReference>
<feature type="compositionally biased region" description="Basic and acidic residues" evidence="10">
    <location>
        <begin position="125"/>
        <end position="135"/>
    </location>
</feature>
<feature type="domain" description="Nuclear receptor" evidence="11">
    <location>
        <begin position="450"/>
        <end position="525"/>
    </location>
</feature>
<accession>A0ABQ9EU22</accession>
<dbReference type="SUPFAM" id="SSF48508">
    <property type="entry name" value="Nuclear receptor ligand-binding domain"/>
    <property type="match status" value="1"/>
</dbReference>
<evidence type="ECO:0000256" key="6">
    <source>
        <dbReference type="ARBA" id="ARBA00023163"/>
    </source>
</evidence>
<dbReference type="PRINTS" id="PR00047">
    <property type="entry name" value="STROIDFINGER"/>
</dbReference>
<dbReference type="CDD" id="cd07171">
    <property type="entry name" value="NR_DBD_ER"/>
    <property type="match status" value="1"/>
</dbReference>
<dbReference type="Pfam" id="PF00105">
    <property type="entry name" value="zf-C4"/>
    <property type="match status" value="1"/>
</dbReference>
<dbReference type="EMBL" id="JARBDR010000657">
    <property type="protein sequence ID" value="KAJ8308689.1"/>
    <property type="molecule type" value="Genomic_DNA"/>
</dbReference>
<keyword evidence="5 9" id="KW-0238">DNA-binding</keyword>
<evidence type="ECO:0000259" key="12">
    <source>
        <dbReference type="PROSITE" id="PS51843"/>
    </source>
</evidence>
<evidence type="ECO:0000256" key="5">
    <source>
        <dbReference type="ARBA" id="ARBA00023125"/>
    </source>
</evidence>
<dbReference type="PRINTS" id="PR00398">
    <property type="entry name" value="STRDHORMONER"/>
</dbReference>
<dbReference type="InterPro" id="IPR013088">
    <property type="entry name" value="Znf_NHR/GATA"/>
</dbReference>
<dbReference type="SMART" id="SM00430">
    <property type="entry name" value="HOLI"/>
    <property type="match status" value="1"/>
</dbReference>
<evidence type="ECO:0000256" key="1">
    <source>
        <dbReference type="ARBA" id="ARBA00022723"/>
    </source>
</evidence>
<comment type="caution">
    <text evidence="13">The sequence shown here is derived from an EMBL/GenBank/DDBJ whole genome shotgun (WGS) entry which is preliminary data.</text>
</comment>
<evidence type="ECO:0000259" key="11">
    <source>
        <dbReference type="PROSITE" id="PS51030"/>
    </source>
</evidence>
<reference evidence="13 14" key="1">
    <citation type="submission" date="2022-12" db="EMBL/GenBank/DDBJ databases">
        <title>Chromosome-level genome of Tegillarca granosa.</title>
        <authorList>
            <person name="Kim J."/>
        </authorList>
    </citation>
    <scope>NUCLEOTIDE SEQUENCE [LARGE SCALE GENOMIC DNA]</scope>
    <source>
        <strain evidence="13">Teg-2019</strain>
        <tissue evidence="13">Adductor muscle</tissue>
    </source>
</reference>
<dbReference type="Gene3D" id="3.30.50.10">
    <property type="entry name" value="Erythroid Transcription Factor GATA-1, subunit A"/>
    <property type="match status" value="1"/>
</dbReference>
<evidence type="ECO:0000256" key="10">
    <source>
        <dbReference type="SAM" id="MobiDB-lite"/>
    </source>
</evidence>
<feature type="domain" description="NR LBD" evidence="12">
    <location>
        <begin position="555"/>
        <end position="747"/>
    </location>
</feature>
<keyword evidence="14" id="KW-1185">Reference proteome</keyword>
<dbReference type="Proteomes" id="UP001217089">
    <property type="component" value="Unassembled WGS sequence"/>
</dbReference>
<dbReference type="PANTHER" id="PTHR48092">
    <property type="entry name" value="KNIRPS-RELATED PROTEIN-RELATED"/>
    <property type="match status" value="1"/>
</dbReference>
<feature type="compositionally biased region" description="Low complexity" evidence="10">
    <location>
        <begin position="137"/>
        <end position="148"/>
    </location>
</feature>
<feature type="compositionally biased region" description="Polar residues" evidence="10">
    <location>
        <begin position="40"/>
        <end position="49"/>
    </location>
</feature>
<feature type="region of interest" description="Disordered" evidence="10">
    <location>
        <begin position="521"/>
        <end position="555"/>
    </location>
</feature>
<keyword evidence="6 9" id="KW-0804">Transcription</keyword>
<name>A0ABQ9EU22_TEGGR</name>
<comment type="similarity">
    <text evidence="9">Belongs to the nuclear hormone receptor family.</text>
</comment>
<keyword evidence="4 9" id="KW-0805">Transcription regulation</keyword>
<evidence type="ECO:0000256" key="4">
    <source>
        <dbReference type="ARBA" id="ARBA00023015"/>
    </source>
</evidence>
<dbReference type="SMART" id="SM00399">
    <property type="entry name" value="ZnF_C4"/>
    <property type="match status" value="1"/>
</dbReference>
<evidence type="ECO:0000313" key="13">
    <source>
        <dbReference type="EMBL" id="KAJ8308689.1"/>
    </source>
</evidence>
<evidence type="ECO:0000256" key="8">
    <source>
        <dbReference type="ARBA" id="ARBA00023242"/>
    </source>
</evidence>
<dbReference type="InterPro" id="IPR000536">
    <property type="entry name" value="Nucl_hrmn_rcpt_lig-bd"/>
</dbReference>
<evidence type="ECO:0000256" key="7">
    <source>
        <dbReference type="ARBA" id="ARBA00023170"/>
    </source>
</evidence>
<dbReference type="PROSITE" id="PS00031">
    <property type="entry name" value="NUCLEAR_REC_DBD_1"/>
    <property type="match status" value="1"/>
</dbReference>
<keyword evidence="7 9" id="KW-0675">Receptor</keyword>
<keyword evidence="8 9" id="KW-0539">Nucleus</keyword>
<protein>
    <recommendedName>
        <fullName evidence="15">Estrogen receptor</fullName>
    </recommendedName>
</protein>
<dbReference type="PROSITE" id="PS51843">
    <property type="entry name" value="NR_LBD"/>
    <property type="match status" value="1"/>
</dbReference>
<keyword evidence="2 9" id="KW-0863">Zinc-finger</keyword>
<organism evidence="13 14">
    <name type="scientific">Tegillarca granosa</name>
    <name type="common">Malaysian cockle</name>
    <name type="synonym">Anadara granosa</name>
    <dbReference type="NCBI Taxonomy" id="220873"/>
    <lineage>
        <taxon>Eukaryota</taxon>
        <taxon>Metazoa</taxon>
        <taxon>Spiralia</taxon>
        <taxon>Lophotrochozoa</taxon>
        <taxon>Mollusca</taxon>
        <taxon>Bivalvia</taxon>
        <taxon>Autobranchia</taxon>
        <taxon>Pteriomorphia</taxon>
        <taxon>Arcoida</taxon>
        <taxon>Arcoidea</taxon>
        <taxon>Arcidae</taxon>
        <taxon>Tegillarca</taxon>
    </lineage>
</organism>
<comment type="subcellular location">
    <subcellularLocation>
        <location evidence="9">Nucleus</location>
    </subcellularLocation>
</comment>
<dbReference type="SUPFAM" id="SSF57716">
    <property type="entry name" value="Glucocorticoid receptor-like (DNA-binding domain)"/>
    <property type="match status" value="1"/>
</dbReference>
<feature type="compositionally biased region" description="Polar residues" evidence="10">
    <location>
        <begin position="88"/>
        <end position="101"/>
    </location>
</feature>
<evidence type="ECO:0000256" key="2">
    <source>
        <dbReference type="ARBA" id="ARBA00022771"/>
    </source>
</evidence>
<evidence type="ECO:0000256" key="3">
    <source>
        <dbReference type="ARBA" id="ARBA00022833"/>
    </source>
</evidence>
<dbReference type="InterPro" id="IPR035500">
    <property type="entry name" value="NHR-like_dom_sf"/>
</dbReference>
<dbReference type="InterPro" id="IPR001723">
    <property type="entry name" value="Nuclear_hrmn_rcpt"/>
</dbReference>
<evidence type="ECO:0008006" key="15">
    <source>
        <dbReference type="Google" id="ProtNLM"/>
    </source>
</evidence>
<feature type="region of interest" description="Disordered" evidence="10">
    <location>
        <begin position="1"/>
        <end position="106"/>
    </location>
</feature>
<proteinExistence type="inferred from homology"/>
<dbReference type="PROSITE" id="PS51030">
    <property type="entry name" value="NUCLEAR_REC_DBD_2"/>
    <property type="match status" value="1"/>
</dbReference>
<dbReference type="Gene3D" id="1.10.565.10">
    <property type="entry name" value="Retinoid X Receptor"/>
    <property type="match status" value="2"/>
</dbReference>
<sequence length="759" mass="85349">MPPPKKPKSGPTSLEQFFSKEELDTIDPDGDIRDRKGSCSGESDISQDFTKIEENEINSSDNEQRSSGLRLLRELMIKKKGELEEQRVPSNSGQTSPTSNGEKILEVSVNSDTVCDIDKKDEKQLSDKIKTETKNHSTPTSPRVSPTSQRVSPTLGSDGNILPKNAEKSQRQNVKMTKSEEKALNNMIVSSYMASLPHNASLPSVPGYISPYLYNHSFPMNSFYVNGVDEPTDLSRKLQKDNRLGDTYEKMNGFNESVLSHPLSMNFAVNSLIGPKSDDKEYLKARKNLVGMLTEPEYVGAPIGFPSQQMEREHQLNSLHFFMNGFDNRRFNFEDADFEDALTILRGISEPVGTVSVIKILTDNGNTMTSHGEPVEKVTPKDEHHHAVSMASQGNYIPMPHMFSGVSQMPSSTTPDFHDHTGRIIPMMDPSLSFIDGRKLKHDSTGQHSNKLCQVCSDNASGFHYGVWSCEGCKAFFKRSIQGPVDYVCPATNTCTIDKHRRKSCQACRLRKCYEVGMNKGTQRKERKNSSNLSSSMSKQTLKRTRADSMDNTNPRRSQTVAILDALAKADLPVVESFHNHGLPPSRVHLLNSLSKLAERELVHLINWAKNVPGYIDLSLSDQVHLIECCWMELLLLNCAFRSMEHEGKRLVFAPDLILDRTHWETVEVRRLSSFSRIHDMRQSILDALVDIVQKYHPDNLRHIPSVLLLLTHIRQAGERGISHFQRLKNEGVVTFSDLLKEMLDAHVTSEKKQSVQTG</sequence>
<dbReference type="InterPro" id="IPR050200">
    <property type="entry name" value="Nuclear_hormone_rcpt_NR3"/>
</dbReference>
<dbReference type="Pfam" id="PF00104">
    <property type="entry name" value="Hormone_recep"/>
    <property type="match status" value="1"/>
</dbReference>
<feature type="compositionally biased region" description="Basic and acidic residues" evidence="10">
    <location>
        <begin position="71"/>
        <end position="87"/>
    </location>
</feature>
<evidence type="ECO:0000313" key="14">
    <source>
        <dbReference type="Proteomes" id="UP001217089"/>
    </source>
</evidence>
<feature type="region of interest" description="Disordered" evidence="10">
    <location>
        <begin position="125"/>
        <end position="173"/>
    </location>
</feature>
<keyword evidence="3 9" id="KW-0862">Zinc</keyword>
<keyword evidence="1 9" id="KW-0479">Metal-binding</keyword>
<evidence type="ECO:0000256" key="9">
    <source>
        <dbReference type="RuleBase" id="RU004334"/>
    </source>
</evidence>
<gene>
    <name evidence="13" type="ORF">KUTeg_013563</name>
</gene>